<comment type="caution">
    <text evidence="1">The sequence shown here is derived from an EMBL/GenBank/DDBJ whole genome shotgun (WGS) entry which is preliminary data.</text>
</comment>
<reference evidence="1" key="1">
    <citation type="submission" date="2018-05" db="EMBL/GenBank/DDBJ databases">
        <title>Draft genome of Mucuna pruriens seed.</title>
        <authorList>
            <person name="Nnadi N.E."/>
            <person name="Vos R."/>
            <person name="Hasami M.H."/>
            <person name="Devisetty U.K."/>
            <person name="Aguiy J.C."/>
        </authorList>
    </citation>
    <scope>NUCLEOTIDE SEQUENCE [LARGE SCALE GENOMIC DNA]</scope>
    <source>
        <strain evidence="1">JCA_2017</strain>
    </source>
</reference>
<sequence length="286" mass="33592">MKIPQRFESHSVKIMISLGYKQSQGDYILFIKHSLDDKLTLLLVYVDNMIILGDYKIEQLTLKESLSTYFEMKELGSRKNASLTPKQNMCLICLTRHENCLSRDWWETNILFHIRLNITYAISVVNQFTHNFRERHIQAIEKFIHYLKTSSRKGLLFRKEGSLSLEIYTNADYAGLVTDKRSTSGYCLFLGGNLVTWRSNKKNILSFEPSHDICEELWMKIILDDFKVKYEDPMKLFGDNNSAINIVHNPVQHDRTKHIEIDRQFIKEKLDTYKTPTCRCLYKGDS</sequence>
<dbReference type="STRING" id="157652.A0A371FSH0"/>
<name>A0A371FSH0_MUCPR</name>
<evidence type="ECO:0000313" key="1">
    <source>
        <dbReference type="EMBL" id="RDX81222.1"/>
    </source>
</evidence>
<dbReference type="EMBL" id="QJKJ01007979">
    <property type="protein sequence ID" value="RDX81222.1"/>
    <property type="molecule type" value="Genomic_DNA"/>
</dbReference>
<dbReference type="PANTHER" id="PTHR11439:SF463">
    <property type="entry name" value="REVERSE TRANSCRIPTASE TY1_COPIA-TYPE DOMAIN-CONTAINING PROTEIN"/>
    <property type="match status" value="1"/>
</dbReference>
<gene>
    <name evidence="1" type="ORF">CR513_38132</name>
</gene>
<organism evidence="1 2">
    <name type="scientific">Mucuna pruriens</name>
    <name type="common">Velvet bean</name>
    <name type="synonym">Dolichos pruriens</name>
    <dbReference type="NCBI Taxonomy" id="157652"/>
    <lineage>
        <taxon>Eukaryota</taxon>
        <taxon>Viridiplantae</taxon>
        <taxon>Streptophyta</taxon>
        <taxon>Embryophyta</taxon>
        <taxon>Tracheophyta</taxon>
        <taxon>Spermatophyta</taxon>
        <taxon>Magnoliopsida</taxon>
        <taxon>eudicotyledons</taxon>
        <taxon>Gunneridae</taxon>
        <taxon>Pentapetalae</taxon>
        <taxon>rosids</taxon>
        <taxon>fabids</taxon>
        <taxon>Fabales</taxon>
        <taxon>Fabaceae</taxon>
        <taxon>Papilionoideae</taxon>
        <taxon>50 kb inversion clade</taxon>
        <taxon>NPAAA clade</taxon>
        <taxon>indigoferoid/millettioid clade</taxon>
        <taxon>Phaseoleae</taxon>
        <taxon>Mucuna</taxon>
    </lineage>
</organism>
<dbReference type="CDD" id="cd09272">
    <property type="entry name" value="RNase_HI_RT_Ty1"/>
    <property type="match status" value="1"/>
</dbReference>
<accession>A0A371FSH0</accession>
<dbReference type="Proteomes" id="UP000257109">
    <property type="component" value="Unassembled WGS sequence"/>
</dbReference>
<keyword evidence="2" id="KW-1185">Reference proteome</keyword>
<protein>
    <recommendedName>
        <fullName evidence="3">Copia protein</fullName>
    </recommendedName>
</protein>
<evidence type="ECO:0008006" key="3">
    <source>
        <dbReference type="Google" id="ProtNLM"/>
    </source>
</evidence>
<dbReference type="PANTHER" id="PTHR11439">
    <property type="entry name" value="GAG-POL-RELATED RETROTRANSPOSON"/>
    <property type="match status" value="1"/>
</dbReference>
<dbReference type="OrthoDB" id="1738684at2759"/>
<evidence type="ECO:0000313" key="2">
    <source>
        <dbReference type="Proteomes" id="UP000257109"/>
    </source>
</evidence>
<dbReference type="AlphaFoldDB" id="A0A371FSH0"/>
<proteinExistence type="predicted"/>
<feature type="non-terminal residue" evidence="1">
    <location>
        <position position="1"/>
    </location>
</feature>